<proteinExistence type="predicted"/>
<reference evidence="3 5" key="2">
    <citation type="submission" date="2014-01" db="EMBL/GenBank/DDBJ databases">
        <title>Draft genome sequencing of Bacillus alcalophilus CGMCC 1.3604.</title>
        <authorList>
            <person name="Yang J."/>
            <person name="Diao L."/>
            <person name="Yang S."/>
        </authorList>
    </citation>
    <scope>NUCLEOTIDE SEQUENCE [LARGE SCALE GENOMIC DNA]</scope>
    <source>
        <strain evidence="3 5">CGMCC 1.3604</strain>
    </source>
</reference>
<evidence type="ECO:0000259" key="1">
    <source>
        <dbReference type="Pfam" id="PF13524"/>
    </source>
</evidence>
<name>A0A094WKX0_ALKAL</name>
<accession>A0A094WKX0</accession>
<dbReference type="InterPro" id="IPR055259">
    <property type="entry name" value="YkvP/CgeB_Glyco_trans-like"/>
</dbReference>
<dbReference type="Proteomes" id="UP000002754">
    <property type="component" value="Unassembled WGS sequence"/>
</dbReference>
<dbReference type="EMBL" id="JALP01000061">
    <property type="protein sequence ID" value="THG91583.1"/>
    <property type="molecule type" value="Genomic_DNA"/>
</dbReference>
<evidence type="ECO:0000313" key="3">
    <source>
        <dbReference type="EMBL" id="THG91583.1"/>
    </source>
</evidence>
<keyword evidence="2" id="KW-0808">Transferase</keyword>
<dbReference type="Proteomes" id="UP000297014">
    <property type="component" value="Unassembled WGS sequence"/>
</dbReference>
<comment type="caution">
    <text evidence="2">The sequence shown here is derived from an EMBL/GenBank/DDBJ whole genome shotgun (WGS) entry which is preliminary data.</text>
</comment>
<organism evidence="2 4">
    <name type="scientific">Alkalihalobacillus alcalophilus ATCC 27647 = CGMCC 1.3604</name>
    <dbReference type="NCBI Taxonomy" id="1218173"/>
    <lineage>
        <taxon>Bacteria</taxon>
        <taxon>Bacillati</taxon>
        <taxon>Bacillota</taxon>
        <taxon>Bacilli</taxon>
        <taxon>Bacillales</taxon>
        <taxon>Bacillaceae</taxon>
        <taxon>Alkalihalobacillus</taxon>
    </lineage>
</organism>
<evidence type="ECO:0000313" key="4">
    <source>
        <dbReference type="Proteomes" id="UP000002754"/>
    </source>
</evidence>
<dbReference type="SUPFAM" id="SSF53756">
    <property type="entry name" value="UDP-Glycosyltransferase/glycogen phosphorylase"/>
    <property type="match status" value="1"/>
</dbReference>
<dbReference type="EMBL" id="ALPT02000011">
    <property type="protein sequence ID" value="KGA98394.1"/>
    <property type="molecule type" value="Genomic_DNA"/>
</dbReference>
<dbReference type="OrthoDB" id="5121913at2"/>
<gene>
    <name evidence="3" type="ORF">AJ85_03960</name>
    <name evidence="2" type="ORF">BALCAV_0204770</name>
</gene>
<dbReference type="Pfam" id="PF13524">
    <property type="entry name" value="Glyco_trans_1_2"/>
    <property type="match status" value="1"/>
</dbReference>
<protein>
    <submittedName>
        <fullName evidence="2">Glycosyl transferase family 1</fullName>
    </submittedName>
</protein>
<reference evidence="2 4" key="1">
    <citation type="journal article" date="2014" name="Genome Announc.">
        <title>Draft Genome Sequence of Bacillus alcalophilus AV1934, a Classic Alkaliphile Isolated from Human Feces in 1934.</title>
        <authorList>
            <person name="Attie O."/>
            <person name="Jayaprakash A."/>
            <person name="Shah H."/>
            <person name="Paulsen I.T."/>
            <person name="Morino M."/>
            <person name="Takahashi Y."/>
            <person name="Narumi I."/>
            <person name="Sachidanandam R."/>
            <person name="Satoh K."/>
            <person name="Ito M."/>
            <person name="Krulwich T.A."/>
        </authorList>
    </citation>
    <scope>NUCLEOTIDE SEQUENCE [LARGE SCALE GENOMIC DNA]</scope>
    <source>
        <strain evidence="2 4">AV1934</strain>
    </source>
</reference>
<keyword evidence="4" id="KW-1185">Reference proteome</keyword>
<evidence type="ECO:0000313" key="5">
    <source>
        <dbReference type="Proteomes" id="UP000297014"/>
    </source>
</evidence>
<dbReference type="Gene3D" id="3.40.50.2000">
    <property type="entry name" value="Glycogen Phosphorylase B"/>
    <property type="match status" value="1"/>
</dbReference>
<dbReference type="eggNOG" id="COG4641">
    <property type="taxonomic scope" value="Bacteria"/>
</dbReference>
<evidence type="ECO:0000313" key="2">
    <source>
        <dbReference type="EMBL" id="KGA98394.1"/>
    </source>
</evidence>
<feature type="domain" description="Spore protein YkvP/CgeB glycosyl transferase-like" evidence="1">
    <location>
        <begin position="211"/>
        <end position="326"/>
    </location>
</feature>
<dbReference type="GO" id="GO:0016740">
    <property type="term" value="F:transferase activity"/>
    <property type="evidence" value="ECO:0007669"/>
    <property type="project" value="UniProtKB-KW"/>
</dbReference>
<sequence>MKYEKRLKILILIKPFYEYLKHKPKWDMIQALEKIATVRYWHEDGHINEIIDFLKFEPDFILHYDIAWRNGLSPNITGLEDVNIPKGAYVIDLHWDPDKRIEYIRNNRIDLIFSPTKNPFLKVFPQFEEKLSWVPWAINQEVMKDWKQPKDIQSLLLGLVHTTSEEMQEKNVAVPKMIPPKGRYEFRDQVLKRMLGENGFVFHPHPGHRVTEEENNFVKEAYAKELNRAKIFYTCGSRNETGGIAVLKFFEALACNTLLLAETNEDIEELGFIDGKNFVACTVDDFYEKTMYYLTNKAERQAITANGYQFAHQNHTIEHRAVEMLEAIKKVVK</sequence>
<dbReference type="STRING" id="1218173.BALCAV_0204770"/>
<dbReference type="RefSeq" id="WP_003323065.1">
    <property type="nucleotide sequence ID" value="NZ_ALPT02000011.1"/>
</dbReference>
<dbReference type="AlphaFoldDB" id="A0A094WKX0"/>